<keyword evidence="4" id="KW-1185">Reference proteome</keyword>
<dbReference type="Pfam" id="PF25003">
    <property type="entry name" value="DUF7781"/>
    <property type="match status" value="1"/>
</dbReference>
<accession>A0A1Y1HY39</accession>
<protein>
    <recommendedName>
        <fullName evidence="2">DUF7781 domain-containing protein</fullName>
    </recommendedName>
</protein>
<feature type="domain" description="DUF7781" evidence="2">
    <location>
        <begin position="262"/>
        <end position="441"/>
    </location>
</feature>
<evidence type="ECO:0000259" key="2">
    <source>
        <dbReference type="Pfam" id="PF25003"/>
    </source>
</evidence>
<dbReference type="PANTHER" id="PTHR35710:SF1">
    <property type="entry name" value="OBP3-RESPONSIVE PROTEIN 4 (ORG4)"/>
    <property type="match status" value="1"/>
</dbReference>
<evidence type="ECO:0000256" key="1">
    <source>
        <dbReference type="SAM" id="MobiDB-lite"/>
    </source>
</evidence>
<organism evidence="3 4">
    <name type="scientific">Klebsormidium nitens</name>
    <name type="common">Green alga</name>
    <name type="synonym">Ulothrix nitens</name>
    <dbReference type="NCBI Taxonomy" id="105231"/>
    <lineage>
        <taxon>Eukaryota</taxon>
        <taxon>Viridiplantae</taxon>
        <taxon>Streptophyta</taxon>
        <taxon>Klebsormidiophyceae</taxon>
        <taxon>Klebsormidiales</taxon>
        <taxon>Klebsormidiaceae</taxon>
        <taxon>Klebsormidium</taxon>
    </lineage>
</organism>
<sequence>MTSWVRSPSSEPSEFGIGDAPSPGSRHEPAQEEAGTGAGTSKKLYPEVFGSPSSSESPGHFASLSRNLPPSSFGKELDRGSGKQAEAPRRPKADLVADAGQQQGKSAGGVKVDGNWFYAPSAPPFLHGETSQVGGPSGQSENAGGSDLGTGGGFVQWRETAGKAETTRAFKFESSGGRGSQYHSRPLLGAGSGEKSGVSRTPEGPATRREEHEKLRTHYREELARREQEEMLTERQKQLMRKRPPAPAAEEDDESEENALDTLLERVKIQWYPKEVWAKLRFEDDYENLWGFNFDVVNRSAKLTLRKARKSWWRASYSVQDMNLVVLTKKLPIPFLGAKMGKHVPPAMQPHLQFGFGYDFSNHTKGFRWALTTPMQAAEGRRGNKEKWNVLNSPLDVGLKWSADVSLPELSGAMGTAEPRISSDIGNYFFSIDKAFCTFTKRV</sequence>
<feature type="compositionally biased region" description="Basic and acidic residues" evidence="1">
    <location>
        <begin position="75"/>
        <end position="95"/>
    </location>
</feature>
<gene>
    <name evidence="3" type="ORF">KFL_001540080</name>
</gene>
<feature type="compositionally biased region" description="Acidic residues" evidence="1">
    <location>
        <begin position="249"/>
        <end position="258"/>
    </location>
</feature>
<evidence type="ECO:0000313" key="3">
    <source>
        <dbReference type="EMBL" id="GAQ83590.1"/>
    </source>
</evidence>
<feature type="compositionally biased region" description="Polar residues" evidence="1">
    <location>
        <begin position="129"/>
        <end position="143"/>
    </location>
</feature>
<reference evidence="3 4" key="1">
    <citation type="journal article" date="2014" name="Nat. Commun.">
        <title>Klebsormidium flaccidum genome reveals primary factors for plant terrestrial adaptation.</title>
        <authorList>
            <person name="Hori K."/>
            <person name="Maruyama F."/>
            <person name="Fujisawa T."/>
            <person name="Togashi T."/>
            <person name="Yamamoto N."/>
            <person name="Seo M."/>
            <person name="Sato S."/>
            <person name="Yamada T."/>
            <person name="Mori H."/>
            <person name="Tajima N."/>
            <person name="Moriyama T."/>
            <person name="Ikeuchi M."/>
            <person name="Watanabe M."/>
            <person name="Wada H."/>
            <person name="Kobayashi K."/>
            <person name="Saito M."/>
            <person name="Masuda T."/>
            <person name="Sasaki-Sekimoto Y."/>
            <person name="Mashiguchi K."/>
            <person name="Awai K."/>
            <person name="Shimojima M."/>
            <person name="Masuda S."/>
            <person name="Iwai M."/>
            <person name="Nobusawa T."/>
            <person name="Narise T."/>
            <person name="Kondo S."/>
            <person name="Saito H."/>
            <person name="Sato R."/>
            <person name="Murakawa M."/>
            <person name="Ihara Y."/>
            <person name="Oshima-Yamada Y."/>
            <person name="Ohtaka K."/>
            <person name="Satoh M."/>
            <person name="Sonobe K."/>
            <person name="Ishii M."/>
            <person name="Ohtani R."/>
            <person name="Kanamori-Sato M."/>
            <person name="Honoki R."/>
            <person name="Miyazaki D."/>
            <person name="Mochizuki H."/>
            <person name="Umetsu J."/>
            <person name="Higashi K."/>
            <person name="Shibata D."/>
            <person name="Kamiya Y."/>
            <person name="Sato N."/>
            <person name="Nakamura Y."/>
            <person name="Tabata S."/>
            <person name="Ida S."/>
            <person name="Kurokawa K."/>
            <person name="Ohta H."/>
        </authorList>
    </citation>
    <scope>NUCLEOTIDE SEQUENCE [LARGE SCALE GENOMIC DNA]</scope>
    <source>
        <strain evidence="3 4">NIES-2285</strain>
    </source>
</reference>
<proteinExistence type="predicted"/>
<name>A0A1Y1HY39_KLENI</name>
<feature type="compositionally biased region" description="Basic and acidic residues" evidence="1">
    <location>
        <begin position="206"/>
        <end position="237"/>
    </location>
</feature>
<dbReference type="Proteomes" id="UP000054558">
    <property type="component" value="Unassembled WGS sequence"/>
</dbReference>
<evidence type="ECO:0000313" key="4">
    <source>
        <dbReference type="Proteomes" id="UP000054558"/>
    </source>
</evidence>
<feature type="compositionally biased region" description="Polar residues" evidence="1">
    <location>
        <begin position="1"/>
        <end position="12"/>
    </location>
</feature>
<dbReference type="InterPro" id="IPR056683">
    <property type="entry name" value="DUF7781"/>
</dbReference>
<dbReference type="AlphaFoldDB" id="A0A1Y1HY39"/>
<dbReference type="PANTHER" id="PTHR35710">
    <property type="entry name" value="OBP3-RESPONSIVE PROTEIN 4 (ORG4)"/>
    <property type="match status" value="1"/>
</dbReference>
<feature type="compositionally biased region" description="Basic and acidic residues" evidence="1">
    <location>
        <begin position="160"/>
        <end position="171"/>
    </location>
</feature>
<feature type="region of interest" description="Disordered" evidence="1">
    <location>
        <begin position="1"/>
        <end position="258"/>
    </location>
</feature>
<dbReference type="EMBL" id="DF237103">
    <property type="protein sequence ID" value="GAQ83590.1"/>
    <property type="molecule type" value="Genomic_DNA"/>
</dbReference>